<dbReference type="GO" id="GO:0015035">
    <property type="term" value="F:protein-disulfide reductase activity"/>
    <property type="evidence" value="ECO:0007669"/>
    <property type="project" value="TreeGrafter"/>
</dbReference>
<dbReference type="AlphaFoldDB" id="A0A2M8LH44"/>
<evidence type="ECO:0000259" key="6">
    <source>
        <dbReference type="Pfam" id="PF00462"/>
    </source>
</evidence>
<dbReference type="Proteomes" id="UP000231436">
    <property type="component" value="Unassembled WGS sequence"/>
</dbReference>
<evidence type="ECO:0000256" key="2">
    <source>
        <dbReference type="ARBA" id="ARBA00022448"/>
    </source>
</evidence>
<evidence type="ECO:0000256" key="1">
    <source>
        <dbReference type="ARBA" id="ARBA00007787"/>
    </source>
</evidence>
<dbReference type="InterPro" id="IPR002109">
    <property type="entry name" value="Glutaredoxin"/>
</dbReference>
<dbReference type="PROSITE" id="PS51354">
    <property type="entry name" value="GLUTAREDOXIN_2"/>
    <property type="match status" value="1"/>
</dbReference>
<evidence type="ECO:0000313" key="7">
    <source>
        <dbReference type="EMBL" id="PJE76768.1"/>
    </source>
</evidence>
<keyword evidence="3" id="KW-0249">Electron transport</keyword>
<feature type="domain" description="Glutaredoxin" evidence="6">
    <location>
        <begin position="4"/>
        <end position="63"/>
    </location>
</feature>
<keyword evidence="4" id="KW-1015">Disulfide bond</keyword>
<evidence type="ECO:0000256" key="4">
    <source>
        <dbReference type="ARBA" id="ARBA00023157"/>
    </source>
</evidence>
<dbReference type="PRINTS" id="PR00160">
    <property type="entry name" value="GLUTAREDOXIN"/>
</dbReference>
<dbReference type="Gene3D" id="3.40.30.10">
    <property type="entry name" value="Glutaredoxin"/>
    <property type="match status" value="1"/>
</dbReference>
<dbReference type="PANTHER" id="PTHR46679">
    <property type="match status" value="1"/>
</dbReference>
<name>A0A2M8LH44_9BACT</name>
<keyword evidence="5" id="KW-0676">Redox-active center</keyword>
<proteinExistence type="inferred from homology"/>
<sequence length="84" mass="9373">MKSVIVYTSPLCTYCVRAKQLLQSLDIPFEEKDLSADPALAESLSTKHHWRTVPMIFIGEEFIGGYDDLSALNLSGELQKKLNG</sequence>
<protein>
    <submittedName>
        <fullName evidence="7">Glutaredoxin</fullName>
    </submittedName>
</protein>
<keyword evidence="2" id="KW-0813">Transport</keyword>
<evidence type="ECO:0000313" key="8">
    <source>
        <dbReference type="Proteomes" id="UP000231436"/>
    </source>
</evidence>
<evidence type="ECO:0000256" key="5">
    <source>
        <dbReference type="ARBA" id="ARBA00023284"/>
    </source>
</evidence>
<dbReference type="PANTHER" id="PTHR46679:SF1">
    <property type="entry name" value="GLUTAREDOXIN-2, MITOCHONDRIAL"/>
    <property type="match status" value="1"/>
</dbReference>
<gene>
    <name evidence="7" type="ORF">COV05_02800</name>
</gene>
<organism evidence="7 8">
    <name type="scientific">Candidatus Uhrbacteria bacterium CG10_big_fil_rev_8_21_14_0_10_48_16</name>
    <dbReference type="NCBI Taxonomy" id="1975038"/>
    <lineage>
        <taxon>Bacteria</taxon>
        <taxon>Candidatus Uhriibacteriota</taxon>
    </lineage>
</organism>
<dbReference type="EMBL" id="PFEU01000013">
    <property type="protein sequence ID" value="PJE76768.1"/>
    <property type="molecule type" value="Genomic_DNA"/>
</dbReference>
<dbReference type="CDD" id="cd02066">
    <property type="entry name" value="GRX_family"/>
    <property type="match status" value="1"/>
</dbReference>
<comment type="caution">
    <text evidence="7">The sequence shown here is derived from an EMBL/GenBank/DDBJ whole genome shotgun (WGS) entry which is preliminary data.</text>
</comment>
<dbReference type="InterPro" id="IPR014025">
    <property type="entry name" value="Glutaredoxin_subgr"/>
</dbReference>
<dbReference type="InterPro" id="IPR036249">
    <property type="entry name" value="Thioredoxin-like_sf"/>
</dbReference>
<comment type="similarity">
    <text evidence="1">Belongs to the glutaredoxin family.</text>
</comment>
<dbReference type="Pfam" id="PF00462">
    <property type="entry name" value="Glutaredoxin"/>
    <property type="match status" value="1"/>
</dbReference>
<dbReference type="SUPFAM" id="SSF52833">
    <property type="entry name" value="Thioredoxin-like"/>
    <property type="match status" value="1"/>
</dbReference>
<reference evidence="8" key="1">
    <citation type="submission" date="2017-09" db="EMBL/GenBank/DDBJ databases">
        <title>Depth-based differentiation of microbial function through sediment-hosted aquifers and enrichment of novel symbionts in the deep terrestrial subsurface.</title>
        <authorList>
            <person name="Probst A.J."/>
            <person name="Ladd B."/>
            <person name="Jarett J.K."/>
            <person name="Geller-Mcgrath D.E."/>
            <person name="Sieber C.M.K."/>
            <person name="Emerson J.B."/>
            <person name="Anantharaman K."/>
            <person name="Thomas B.C."/>
            <person name="Malmstrom R."/>
            <person name="Stieglmeier M."/>
            <person name="Klingl A."/>
            <person name="Woyke T."/>
            <person name="Ryan C.M."/>
            <person name="Banfield J.F."/>
        </authorList>
    </citation>
    <scope>NUCLEOTIDE SEQUENCE [LARGE SCALE GENOMIC DNA]</scope>
</reference>
<accession>A0A2M8LH44</accession>
<evidence type="ECO:0000256" key="3">
    <source>
        <dbReference type="ARBA" id="ARBA00022982"/>
    </source>
</evidence>